<dbReference type="AlphaFoldDB" id="A0A0D7BEG7"/>
<keyword evidence="5" id="KW-0489">Methyltransferase</keyword>
<feature type="transmembrane region" description="Helical" evidence="5">
    <location>
        <begin position="154"/>
        <end position="173"/>
    </location>
</feature>
<dbReference type="Proteomes" id="UP000054007">
    <property type="component" value="Unassembled WGS sequence"/>
</dbReference>
<evidence type="ECO:0000256" key="1">
    <source>
        <dbReference type="ARBA" id="ARBA00004141"/>
    </source>
</evidence>
<keyword evidence="7" id="KW-1185">Reference proteome</keyword>
<evidence type="ECO:0000256" key="2">
    <source>
        <dbReference type="ARBA" id="ARBA00022692"/>
    </source>
</evidence>
<gene>
    <name evidence="6" type="ORF">CYLTODRAFT_373614</name>
</gene>
<evidence type="ECO:0000313" key="6">
    <source>
        <dbReference type="EMBL" id="KIY68947.1"/>
    </source>
</evidence>
<organism evidence="6 7">
    <name type="scientific">Cylindrobasidium torrendii FP15055 ss-10</name>
    <dbReference type="NCBI Taxonomy" id="1314674"/>
    <lineage>
        <taxon>Eukaryota</taxon>
        <taxon>Fungi</taxon>
        <taxon>Dikarya</taxon>
        <taxon>Basidiomycota</taxon>
        <taxon>Agaricomycotina</taxon>
        <taxon>Agaricomycetes</taxon>
        <taxon>Agaricomycetidae</taxon>
        <taxon>Agaricales</taxon>
        <taxon>Marasmiineae</taxon>
        <taxon>Physalacriaceae</taxon>
        <taxon>Cylindrobasidium</taxon>
    </lineage>
</organism>
<keyword evidence="3 5" id="KW-1133">Transmembrane helix</keyword>
<keyword evidence="5" id="KW-0808">Transferase</keyword>
<dbReference type="EC" id="2.1.1.100" evidence="5"/>
<evidence type="ECO:0000256" key="3">
    <source>
        <dbReference type="ARBA" id="ARBA00022989"/>
    </source>
</evidence>
<name>A0A0D7BEG7_9AGAR</name>
<keyword evidence="5" id="KW-0256">Endoplasmic reticulum</keyword>
<evidence type="ECO:0000256" key="4">
    <source>
        <dbReference type="ARBA" id="ARBA00023136"/>
    </source>
</evidence>
<dbReference type="OrthoDB" id="422086at2759"/>
<dbReference type="EMBL" id="KN880493">
    <property type="protein sequence ID" value="KIY68947.1"/>
    <property type="molecule type" value="Genomic_DNA"/>
</dbReference>
<sequence>MFCNAEAFVRAVLLLATTLCLHLIWTPPYNAAANERVLVPTGHRLHRNVDAIMMFNLRVVPFPLLGRIFFWTVAIGESLQNLTSLFGPPSGHHTALNIPLPVFTLLCIVVIIGCAIRHASYRALGRLFTFELAKRSQHKLVTTGPFAYVRHPAYAGWFIMLVGIAPLFLGWPLHVLPNVVGIPLLMYVYGMMGVISTSFALRMEFEDRLLREQFGDEWERWRKQVPNKLVPYVI</sequence>
<feature type="transmembrane region" description="Helical" evidence="5">
    <location>
        <begin position="7"/>
        <end position="25"/>
    </location>
</feature>
<protein>
    <recommendedName>
        <fullName evidence="5">Protein-S-isoprenylcysteine O-methyltransferase</fullName>
        <ecNumber evidence="5">2.1.1.100</ecNumber>
    </recommendedName>
</protein>
<dbReference type="Gene3D" id="1.20.120.1630">
    <property type="match status" value="1"/>
</dbReference>
<comment type="subcellular location">
    <subcellularLocation>
        <location evidence="5">Endoplasmic reticulum membrane</location>
        <topology evidence="5">Multi-pass membrane protein</topology>
    </subcellularLocation>
    <subcellularLocation>
        <location evidence="1">Membrane</location>
        <topology evidence="1">Multi-pass membrane protein</topology>
    </subcellularLocation>
</comment>
<reference evidence="6 7" key="1">
    <citation type="journal article" date="2015" name="Fungal Genet. Biol.">
        <title>Evolution of novel wood decay mechanisms in Agaricales revealed by the genome sequences of Fistulina hepatica and Cylindrobasidium torrendii.</title>
        <authorList>
            <person name="Floudas D."/>
            <person name="Held B.W."/>
            <person name="Riley R."/>
            <person name="Nagy L.G."/>
            <person name="Koehler G."/>
            <person name="Ransdell A.S."/>
            <person name="Younus H."/>
            <person name="Chow J."/>
            <person name="Chiniquy J."/>
            <person name="Lipzen A."/>
            <person name="Tritt A."/>
            <person name="Sun H."/>
            <person name="Haridas S."/>
            <person name="LaButti K."/>
            <person name="Ohm R.A."/>
            <person name="Kues U."/>
            <person name="Blanchette R.A."/>
            <person name="Grigoriev I.V."/>
            <person name="Minto R.E."/>
            <person name="Hibbett D.S."/>
        </authorList>
    </citation>
    <scope>NUCLEOTIDE SEQUENCE [LARGE SCALE GENOMIC DNA]</scope>
    <source>
        <strain evidence="6 7">FP15055 ss-10</strain>
    </source>
</reference>
<dbReference type="GO" id="GO:0004671">
    <property type="term" value="F:protein C-terminal S-isoprenylcysteine carboxyl O-methyltransferase activity"/>
    <property type="evidence" value="ECO:0007669"/>
    <property type="project" value="UniProtKB-EC"/>
</dbReference>
<keyword evidence="5" id="KW-0949">S-adenosyl-L-methionine</keyword>
<keyword evidence="2 5" id="KW-0812">Transmembrane</keyword>
<dbReference type="GO" id="GO:0005789">
    <property type="term" value="C:endoplasmic reticulum membrane"/>
    <property type="evidence" value="ECO:0007669"/>
    <property type="project" value="UniProtKB-SubCell"/>
</dbReference>
<keyword evidence="4 5" id="KW-0472">Membrane</keyword>
<evidence type="ECO:0000256" key="5">
    <source>
        <dbReference type="RuleBase" id="RU362022"/>
    </source>
</evidence>
<dbReference type="InterPro" id="IPR007269">
    <property type="entry name" value="ICMT_MeTrfase"/>
</dbReference>
<comment type="similarity">
    <text evidence="5">Belongs to the class VI-like SAM-binding methyltransferase superfamily. Isoprenylcysteine carboxyl methyltransferase family.</text>
</comment>
<dbReference type="PANTHER" id="PTHR12714:SF9">
    <property type="entry name" value="PROTEIN-S-ISOPRENYLCYSTEINE O-METHYLTRANSFERASE"/>
    <property type="match status" value="1"/>
</dbReference>
<feature type="transmembrane region" description="Helical" evidence="5">
    <location>
        <begin position="179"/>
        <end position="201"/>
    </location>
</feature>
<dbReference type="STRING" id="1314674.A0A0D7BEG7"/>
<feature type="transmembrane region" description="Helical" evidence="5">
    <location>
        <begin position="98"/>
        <end position="116"/>
    </location>
</feature>
<proteinExistence type="inferred from homology"/>
<comment type="catalytic activity">
    <reaction evidence="5">
        <text>[protein]-C-terminal S-[(2E,6E)-farnesyl]-L-cysteine + S-adenosyl-L-methionine = [protein]-C-terminal S-[(2E,6E)-farnesyl]-L-cysteine methyl ester + S-adenosyl-L-homocysteine</text>
        <dbReference type="Rhea" id="RHEA:21672"/>
        <dbReference type="Rhea" id="RHEA-COMP:12125"/>
        <dbReference type="Rhea" id="RHEA-COMP:12126"/>
        <dbReference type="ChEBI" id="CHEBI:57856"/>
        <dbReference type="ChEBI" id="CHEBI:59789"/>
        <dbReference type="ChEBI" id="CHEBI:90510"/>
        <dbReference type="ChEBI" id="CHEBI:90511"/>
        <dbReference type="EC" id="2.1.1.100"/>
    </reaction>
</comment>
<dbReference type="PANTHER" id="PTHR12714">
    <property type="entry name" value="PROTEIN-S ISOPRENYLCYSTEINE O-METHYLTRANSFERASE"/>
    <property type="match status" value="1"/>
</dbReference>
<evidence type="ECO:0000313" key="7">
    <source>
        <dbReference type="Proteomes" id="UP000054007"/>
    </source>
</evidence>
<dbReference type="GO" id="GO:0032259">
    <property type="term" value="P:methylation"/>
    <property type="evidence" value="ECO:0007669"/>
    <property type="project" value="UniProtKB-KW"/>
</dbReference>
<dbReference type="Pfam" id="PF04140">
    <property type="entry name" value="ICMT"/>
    <property type="match status" value="1"/>
</dbReference>
<accession>A0A0D7BEG7</accession>